<reference evidence="1" key="1">
    <citation type="submission" date="2022-07" db="EMBL/GenBank/DDBJ databases">
        <title>Phylogenomic reconstructions and comparative analyses of Kickxellomycotina fungi.</title>
        <authorList>
            <person name="Reynolds N.K."/>
            <person name="Stajich J.E."/>
            <person name="Barry K."/>
            <person name="Grigoriev I.V."/>
            <person name="Crous P."/>
            <person name="Smith M.E."/>
        </authorList>
    </citation>
    <scope>NUCLEOTIDE SEQUENCE</scope>
    <source>
        <strain evidence="1">BCRC 34780</strain>
    </source>
</reference>
<evidence type="ECO:0000313" key="2">
    <source>
        <dbReference type="Proteomes" id="UP001140087"/>
    </source>
</evidence>
<gene>
    <name evidence="1" type="ORF">H4R21_006517</name>
</gene>
<keyword evidence="2" id="KW-1185">Reference proteome</keyword>
<feature type="non-terminal residue" evidence="1">
    <location>
        <position position="1"/>
    </location>
</feature>
<dbReference type="Proteomes" id="UP001140087">
    <property type="component" value="Unassembled WGS sequence"/>
</dbReference>
<protein>
    <submittedName>
        <fullName evidence="1">Uncharacterized protein</fullName>
    </submittedName>
</protein>
<evidence type="ECO:0000313" key="1">
    <source>
        <dbReference type="EMBL" id="KAJ2790403.1"/>
    </source>
</evidence>
<dbReference type="EMBL" id="JANBUN010003523">
    <property type="protein sequence ID" value="KAJ2790403.1"/>
    <property type="molecule type" value="Genomic_DNA"/>
</dbReference>
<feature type="non-terminal residue" evidence="1">
    <location>
        <position position="399"/>
    </location>
</feature>
<proteinExistence type="predicted"/>
<organism evidence="1 2">
    <name type="scientific">Coemansia helicoidea</name>
    <dbReference type="NCBI Taxonomy" id="1286919"/>
    <lineage>
        <taxon>Eukaryota</taxon>
        <taxon>Fungi</taxon>
        <taxon>Fungi incertae sedis</taxon>
        <taxon>Zoopagomycota</taxon>
        <taxon>Kickxellomycotina</taxon>
        <taxon>Kickxellomycetes</taxon>
        <taxon>Kickxellales</taxon>
        <taxon>Kickxellaceae</taxon>
        <taxon>Coemansia</taxon>
    </lineage>
</organism>
<comment type="caution">
    <text evidence="1">The sequence shown here is derived from an EMBL/GenBank/DDBJ whole genome shotgun (WGS) entry which is preliminary data.</text>
</comment>
<accession>A0ACC1KIQ4</accession>
<name>A0ACC1KIQ4_9FUNG</name>
<sequence>QYGLTCPAYATQATQMMGRLCMLDVVRTVAGREEFGLFDERDVDAAFENVTALQYFQPKALAGKHSGIVITAHSAGHTIGGTIWTISNGAEVVLYALDFNHMKEGHLNRSSLMEGGLGMVNQRLMRPTLLITDSYNALYSLPTRKQRIECFLGSIGEVLKRGGNVLVPVDSAARVLEIAHILNDWWPRDKKRRDTHALCLLSGYGRRVRSFAQSLVGWMSGGIESQMTDRDAKPFNLRFVSIVQSLEELDREVGRDSRGRARSRRAVVLAPLEGMSTGFSQELFLRWASDKKSAVILPQRGPPSSLARQLYSRWSDRTQPRQPSSAGDDGSGAAAASMVKLGPPIRLPRSVVPVVVKRRVPLEGAELEEWIEQDRRRREQEAAREAILKRKRDMLDDDE</sequence>